<accession>A0A0F9IY65</accession>
<feature type="non-terminal residue" evidence="2">
    <location>
        <position position="58"/>
    </location>
</feature>
<comment type="caution">
    <text evidence="2">The sequence shown here is derived from an EMBL/GenBank/DDBJ whole genome shotgun (WGS) entry which is preliminary data.</text>
</comment>
<dbReference type="InterPro" id="IPR013785">
    <property type="entry name" value="Aldolase_TIM"/>
</dbReference>
<name>A0A0F9IY65_9ZZZZ</name>
<dbReference type="InterPro" id="IPR000891">
    <property type="entry name" value="PYR_CT"/>
</dbReference>
<feature type="domain" description="Pyruvate carboxyltransferase" evidence="1">
    <location>
        <begin position="8"/>
        <end position="58"/>
    </location>
</feature>
<dbReference type="InterPro" id="IPR055268">
    <property type="entry name" value="PCB-like"/>
</dbReference>
<dbReference type="GO" id="GO:0005737">
    <property type="term" value="C:cytoplasm"/>
    <property type="evidence" value="ECO:0007669"/>
    <property type="project" value="TreeGrafter"/>
</dbReference>
<dbReference type="EMBL" id="LAZR01019587">
    <property type="protein sequence ID" value="KKL91992.1"/>
    <property type="molecule type" value="Genomic_DNA"/>
</dbReference>
<organism evidence="2">
    <name type="scientific">marine sediment metagenome</name>
    <dbReference type="NCBI Taxonomy" id="412755"/>
    <lineage>
        <taxon>unclassified sequences</taxon>
        <taxon>metagenomes</taxon>
        <taxon>ecological metagenomes</taxon>
    </lineage>
</organism>
<reference evidence="2" key="1">
    <citation type="journal article" date="2015" name="Nature">
        <title>Complex archaea that bridge the gap between prokaryotes and eukaryotes.</title>
        <authorList>
            <person name="Spang A."/>
            <person name="Saw J.H."/>
            <person name="Jorgensen S.L."/>
            <person name="Zaremba-Niedzwiedzka K."/>
            <person name="Martijn J."/>
            <person name="Lind A.E."/>
            <person name="van Eijk R."/>
            <person name="Schleper C."/>
            <person name="Guy L."/>
            <person name="Ettema T.J."/>
        </authorList>
    </citation>
    <scope>NUCLEOTIDE SEQUENCE</scope>
</reference>
<dbReference type="SUPFAM" id="SSF51569">
    <property type="entry name" value="Aldolase"/>
    <property type="match status" value="1"/>
</dbReference>
<proteinExistence type="predicted"/>
<dbReference type="PANTHER" id="PTHR43778:SF2">
    <property type="entry name" value="PYRUVATE CARBOXYLASE, MITOCHONDRIAL"/>
    <property type="match status" value="1"/>
</dbReference>
<evidence type="ECO:0000259" key="1">
    <source>
        <dbReference type="PROSITE" id="PS50991"/>
    </source>
</evidence>
<dbReference type="PANTHER" id="PTHR43778">
    <property type="entry name" value="PYRUVATE CARBOXYLASE"/>
    <property type="match status" value="1"/>
</dbReference>
<dbReference type="Gene3D" id="3.20.20.70">
    <property type="entry name" value="Aldolase class I"/>
    <property type="match status" value="1"/>
</dbReference>
<dbReference type="PROSITE" id="PS50991">
    <property type="entry name" value="PYR_CT"/>
    <property type="match status" value="1"/>
</dbReference>
<sequence length="58" mass="6576">MKMKAKPVKITDTTLRDAHQSLWATRMRTEDMVPILEELDSVGYHSLEVWGGATFDAP</sequence>
<dbReference type="AlphaFoldDB" id="A0A0F9IY65"/>
<evidence type="ECO:0000313" key="2">
    <source>
        <dbReference type="EMBL" id="KKL91992.1"/>
    </source>
</evidence>
<dbReference type="GO" id="GO:0004736">
    <property type="term" value="F:pyruvate carboxylase activity"/>
    <property type="evidence" value="ECO:0007669"/>
    <property type="project" value="TreeGrafter"/>
</dbReference>
<protein>
    <recommendedName>
        <fullName evidence="1">Pyruvate carboxyltransferase domain-containing protein</fullName>
    </recommendedName>
</protein>
<gene>
    <name evidence="2" type="ORF">LCGC14_1889140</name>
</gene>
<dbReference type="GO" id="GO:0006094">
    <property type="term" value="P:gluconeogenesis"/>
    <property type="evidence" value="ECO:0007669"/>
    <property type="project" value="TreeGrafter"/>
</dbReference>